<keyword evidence="2" id="KW-1185">Reference proteome</keyword>
<dbReference type="EMBL" id="AGQV01000002">
    <property type="protein sequence ID" value="EHH68566.1"/>
    <property type="molecule type" value="Genomic_DNA"/>
</dbReference>
<accession>G6XIC6</accession>
<evidence type="ECO:0000313" key="1">
    <source>
        <dbReference type="EMBL" id="EHH68566.1"/>
    </source>
</evidence>
<name>G6XIC6_9PROT</name>
<organism evidence="1 2">
    <name type="scientific">Gluconobacter morbifer G707</name>
    <dbReference type="NCBI Taxonomy" id="1088869"/>
    <lineage>
        <taxon>Bacteria</taxon>
        <taxon>Pseudomonadati</taxon>
        <taxon>Pseudomonadota</taxon>
        <taxon>Alphaproteobacteria</taxon>
        <taxon>Acetobacterales</taxon>
        <taxon>Acetobacteraceae</taxon>
        <taxon>Gluconobacter</taxon>
    </lineage>
</organism>
<dbReference type="PATRIC" id="fig|1088869.3.peg.1338"/>
<dbReference type="Proteomes" id="UP000004949">
    <property type="component" value="Unassembled WGS sequence"/>
</dbReference>
<dbReference type="STRING" id="1088869.GMO_13360"/>
<dbReference type="eggNOG" id="COG1381">
    <property type="taxonomic scope" value="Bacteria"/>
</dbReference>
<reference evidence="1 2" key="1">
    <citation type="submission" date="2011-10" db="EMBL/GenBank/DDBJ databases">
        <title>Genome sequence of Gluconobacter morbifer G707, isolated from Drosophila gut.</title>
        <authorList>
            <person name="Lee W.-J."/>
            <person name="Kim E.-K."/>
        </authorList>
    </citation>
    <scope>NUCLEOTIDE SEQUENCE [LARGE SCALE GENOMIC DNA]</scope>
    <source>
        <strain evidence="1 2">G707</strain>
    </source>
</reference>
<protein>
    <submittedName>
        <fullName evidence="1">DNA repair protein RecO</fullName>
    </submittedName>
</protein>
<evidence type="ECO:0000313" key="2">
    <source>
        <dbReference type="Proteomes" id="UP000004949"/>
    </source>
</evidence>
<dbReference type="AlphaFoldDB" id="G6XIC6"/>
<proteinExistence type="predicted"/>
<sequence length="62" mass="7202">MRDEQLDGTADDWIQGLALTGHFLSRWVFGIRHHPLPAARDRLVERVRRLTEPQGPVEEDLQ</sequence>
<gene>
    <name evidence="1" type="ORF">GMO_13360</name>
</gene>
<comment type="caution">
    <text evidence="1">The sequence shown here is derived from an EMBL/GenBank/DDBJ whole genome shotgun (WGS) entry which is preliminary data.</text>
</comment>